<dbReference type="InterPro" id="IPR047868">
    <property type="entry name" value="Ribosomal_L34e_arc-type"/>
</dbReference>
<protein>
    <recommendedName>
        <fullName evidence="4">Large ribosomal subunit protein eL34</fullName>
    </recommendedName>
</protein>
<evidence type="ECO:0000256" key="1">
    <source>
        <dbReference type="ARBA" id="ARBA00009875"/>
    </source>
</evidence>
<gene>
    <name evidence="4" type="primary">rpl34e</name>
    <name evidence="5" type="ORF">IG193_03925</name>
</gene>
<evidence type="ECO:0000256" key="2">
    <source>
        <dbReference type="ARBA" id="ARBA00022980"/>
    </source>
</evidence>
<evidence type="ECO:0000313" key="5">
    <source>
        <dbReference type="EMBL" id="QOJ79613.1"/>
    </source>
</evidence>
<reference evidence="5 6" key="1">
    <citation type="submission" date="2020-10" db="EMBL/GenBank/DDBJ databases">
        <title>Thermofilum lucidum 3507LT sp. nov. a novel member of Thermofilaceae family isolated from Chile hot spring, and proposal of description order Thermofilales.</title>
        <authorList>
            <person name="Zayulina K.S."/>
            <person name="Elcheninov A.G."/>
            <person name="Toshchakov S.V."/>
            <person name="Kublanov I.V."/>
        </authorList>
    </citation>
    <scope>NUCLEOTIDE SEQUENCE [LARGE SCALE GENOMIC DNA]</scope>
    <source>
        <strain evidence="5 6">3507LT</strain>
    </source>
</reference>
<dbReference type="Proteomes" id="UP000594121">
    <property type="component" value="Chromosome"/>
</dbReference>
<keyword evidence="3 4" id="KW-0687">Ribonucleoprotein</keyword>
<sequence length="89" mass="9874">MVRPALRSRTKKRKTVRTPGGRHVLRILDKKHDYPKCAVCGAPIQGVPKLTIKEERKGVKVPTRPYGGYLCHRCLKQGIKLAARTSAGA</sequence>
<dbReference type="KEGG" id="thel:IG193_03925"/>
<dbReference type="HAMAP" id="MF_00349">
    <property type="entry name" value="Ribosomal_eL34"/>
    <property type="match status" value="1"/>
</dbReference>
<dbReference type="GO" id="GO:0003735">
    <property type="term" value="F:structural constituent of ribosome"/>
    <property type="evidence" value="ECO:0007669"/>
    <property type="project" value="InterPro"/>
</dbReference>
<evidence type="ECO:0000313" key="6">
    <source>
        <dbReference type="Proteomes" id="UP000594121"/>
    </source>
</evidence>
<dbReference type="InParanoid" id="A0A7L9FKR0"/>
<dbReference type="RefSeq" id="WP_192819585.1">
    <property type="nucleotide sequence ID" value="NZ_CP062310.1"/>
</dbReference>
<proteinExistence type="inferred from homology"/>
<dbReference type="GO" id="GO:1990904">
    <property type="term" value="C:ribonucleoprotein complex"/>
    <property type="evidence" value="ECO:0007669"/>
    <property type="project" value="UniProtKB-KW"/>
</dbReference>
<keyword evidence="6" id="KW-1185">Reference proteome</keyword>
<dbReference type="PRINTS" id="PR01250">
    <property type="entry name" value="RIBOSOMALL34"/>
</dbReference>
<dbReference type="Gene3D" id="6.20.340.10">
    <property type="match status" value="1"/>
</dbReference>
<dbReference type="GO" id="GO:0005840">
    <property type="term" value="C:ribosome"/>
    <property type="evidence" value="ECO:0007669"/>
    <property type="project" value="UniProtKB-KW"/>
</dbReference>
<dbReference type="EMBL" id="CP062310">
    <property type="protein sequence ID" value="QOJ79613.1"/>
    <property type="molecule type" value="Genomic_DNA"/>
</dbReference>
<dbReference type="InterPro" id="IPR038562">
    <property type="entry name" value="Ribosomal_eL34_C_sf"/>
</dbReference>
<comment type="similarity">
    <text evidence="1 4">Belongs to the eukaryotic ribosomal protein eL34 family.</text>
</comment>
<evidence type="ECO:0000256" key="4">
    <source>
        <dbReference type="HAMAP-Rule" id="MF_00349"/>
    </source>
</evidence>
<accession>A0A7L9FKR0</accession>
<dbReference type="AlphaFoldDB" id="A0A7L9FKR0"/>
<dbReference type="PANTHER" id="PTHR10759">
    <property type="entry name" value="60S RIBOSOMAL PROTEIN L34"/>
    <property type="match status" value="1"/>
</dbReference>
<dbReference type="GO" id="GO:0006412">
    <property type="term" value="P:translation"/>
    <property type="evidence" value="ECO:0007669"/>
    <property type="project" value="UniProtKB-UniRule"/>
</dbReference>
<dbReference type="Pfam" id="PF01199">
    <property type="entry name" value="Ribosomal_L34e"/>
    <property type="match status" value="1"/>
</dbReference>
<organism evidence="5 6">
    <name type="scientific">Infirmifilum lucidum</name>
    <dbReference type="NCBI Taxonomy" id="2776706"/>
    <lineage>
        <taxon>Archaea</taxon>
        <taxon>Thermoproteota</taxon>
        <taxon>Thermoprotei</taxon>
        <taxon>Thermofilales</taxon>
        <taxon>Thermofilaceae</taxon>
        <taxon>Infirmifilum</taxon>
    </lineage>
</organism>
<dbReference type="FunCoup" id="A0A7L9FKR0">
    <property type="interactions" value="61"/>
</dbReference>
<evidence type="ECO:0000256" key="3">
    <source>
        <dbReference type="ARBA" id="ARBA00023274"/>
    </source>
</evidence>
<name>A0A7L9FKR0_9CREN</name>
<keyword evidence="2 4" id="KW-0689">Ribosomal protein</keyword>
<dbReference type="GeneID" id="59149015"/>
<dbReference type="InterPro" id="IPR008195">
    <property type="entry name" value="Ribosomal_eL34"/>
</dbReference>